<dbReference type="Gene3D" id="1.10.287.1490">
    <property type="match status" value="1"/>
</dbReference>
<dbReference type="VEuPathDB" id="VectorBase:AEPI006381"/>
<dbReference type="SUPFAM" id="SSF47769">
    <property type="entry name" value="SAM/Pointed domain"/>
    <property type="match status" value="1"/>
</dbReference>
<dbReference type="InterPro" id="IPR035022">
    <property type="entry name" value="PI3kinase_P85_nSH2"/>
</dbReference>
<dbReference type="InterPro" id="IPR046349">
    <property type="entry name" value="C1-like_sf"/>
</dbReference>
<dbReference type="Gene3D" id="3.30.60.20">
    <property type="match status" value="2"/>
</dbReference>
<evidence type="ECO:0000259" key="8">
    <source>
        <dbReference type="PROSITE" id="PS50081"/>
    </source>
</evidence>
<dbReference type="Proteomes" id="UP000075885">
    <property type="component" value="Unassembled WGS sequence"/>
</dbReference>
<dbReference type="Pfam" id="PF00620">
    <property type="entry name" value="RhoGAP"/>
    <property type="match status" value="1"/>
</dbReference>
<dbReference type="Pfam" id="PF00130">
    <property type="entry name" value="C1_1"/>
    <property type="match status" value="1"/>
</dbReference>
<feature type="domain" description="SAM" evidence="9">
    <location>
        <begin position="284"/>
        <end position="347"/>
    </location>
</feature>
<organism evidence="11 12">
    <name type="scientific">Anopheles epiroticus</name>
    <dbReference type="NCBI Taxonomy" id="199890"/>
    <lineage>
        <taxon>Eukaryota</taxon>
        <taxon>Metazoa</taxon>
        <taxon>Ecdysozoa</taxon>
        <taxon>Arthropoda</taxon>
        <taxon>Hexapoda</taxon>
        <taxon>Insecta</taxon>
        <taxon>Pterygota</taxon>
        <taxon>Neoptera</taxon>
        <taxon>Endopterygota</taxon>
        <taxon>Diptera</taxon>
        <taxon>Nematocera</taxon>
        <taxon>Culicoidea</taxon>
        <taxon>Culicidae</taxon>
        <taxon>Anophelinae</taxon>
        <taxon>Anopheles</taxon>
    </lineage>
</organism>
<dbReference type="CDD" id="cd09942">
    <property type="entry name" value="SH2_nSH2_p85_like"/>
    <property type="match status" value="1"/>
</dbReference>
<dbReference type="InterPro" id="IPR051854">
    <property type="entry name" value="Rho-type_GAP"/>
</dbReference>
<dbReference type="SUPFAM" id="SSF57889">
    <property type="entry name" value="Cysteine-rich domain"/>
    <property type="match status" value="2"/>
</dbReference>
<sequence>MEETQPQTASQGEQQQQKEQSPQQQQQGFGTYIALEDNTGPLTLVDELAFDKDDIVHVWMPTVTKPPTSTAAEGEGGPRVAWYKATNARTKQTGYVQLSKLSPLENIDPVVYSGGTARPYFGTVPAGTCVSIGCACVAGGLQQQQQQQQQQSQQAGISDAFTGLRIASGTTPGSDTTGSNAEELYVKCVTPALKDPALKDEMASRTSNRAHATEFVYFVTPIICLFCRDYIWGLGRQGGQCRNCSACFHLNCLPLACYRPCQRNPDMYQNIPSTFRTEKSINEWTTENVLEWMSAVNMYDHVEVFKTKAIKGCDLPKLDRDKLEQMGIKNDFHQQTILTTITQLLMSADMTAAAELPIVPAPVNLSAGNDQQQQQYNGHNLVNGSFSKQQKCDMCKNYLLGLVHQGLFCTQCNMVVHRQCSVMGLRPCSAAGTQQQQQQQQQPQQQQQQSQQMTSTTGYMLGGAYREEHQHMFGKSLCLLFDVHQQAAPQIVMDLCTSLEKKAVMDKGLDLYVVYRTTPIRYDEVNKLRDALNENLLNIDLNGYTPECVATVLKKFFHELPDPLIPVAWYQSFIDASMLDDQQAVERMKGIIQEMAPHHNKTLQYFMRHLIRICRLQFMRGNKQQPTMLLQNWCHILMRPAWERIVHFVANIKNHLRVLEILMYKLDWNEALPEFLSIPAVPPRKTSRTGASSSGGGIGGTGGLGSTKKSIVASPDGGSIGGPLLESDYSSSLGRSAAQQSGVGGGTLMPSGASLITDPNTPQELRDAEWYWGKISRDVAKEKMMDAPDGSFLVRDAINDAGEYTLVLKKDGTDRPIKIYHKNGKYGFTQECTFESLVGMINEFRTTTLKEYNTILDISLLYPISRFEDESLYPTAGDIHQLAQNFYETVQKLTDLQNMRESTLEAFNSSQSHVELRRQAQEAFIEADKLFNDQLLTQARYEKEAQPHEKRSLAQNRTLIESRLEELRKCKKNLDEDMERERERMRELQREAMKLKPEIMNLSKQKDQYLEALKRQAITDAQIKQILKDGYLSAANPDATQELPHLDETTWLRERYSRQDAEKKLANKPTGTFLIRARNAGHYALSIACDGRVNHCIIHQTERGYGFAEPYFIYDSLKSLVVHYATNSLEEHNDLLQTTLKYPAFAPNLPSGSGSGGSGGSGSGGSGQTGSTSRQGGGGGSAWSGMTSFAA</sequence>
<dbReference type="GO" id="GO:0007165">
    <property type="term" value="P:signal transduction"/>
    <property type="evidence" value="ECO:0007669"/>
    <property type="project" value="InterPro"/>
</dbReference>
<dbReference type="GO" id="GO:0005096">
    <property type="term" value="F:GTPase activator activity"/>
    <property type="evidence" value="ECO:0007669"/>
    <property type="project" value="UniProtKB-KW"/>
</dbReference>
<dbReference type="InterPro" id="IPR000198">
    <property type="entry name" value="RhoGAP_dom"/>
</dbReference>
<dbReference type="InterPro" id="IPR036860">
    <property type="entry name" value="SH2_dom_sf"/>
</dbReference>
<dbReference type="CDD" id="cd12923">
    <property type="entry name" value="iSH2_PI3K_IA_R"/>
    <property type="match status" value="1"/>
</dbReference>
<dbReference type="Gene3D" id="3.30.505.10">
    <property type="entry name" value="SH2 domain"/>
    <property type="match status" value="2"/>
</dbReference>
<keyword evidence="12" id="KW-1185">Reference proteome</keyword>
<evidence type="ECO:0000256" key="4">
    <source>
        <dbReference type="PROSITE-ProRule" id="PRU00191"/>
    </source>
</evidence>
<feature type="domain" description="SH2" evidence="7">
    <location>
        <begin position="1051"/>
        <end position="1144"/>
    </location>
</feature>
<dbReference type="PROSITE" id="PS50238">
    <property type="entry name" value="RHOGAP"/>
    <property type="match status" value="1"/>
</dbReference>
<evidence type="ECO:0000313" key="11">
    <source>
        <dbReference type="EnsemblMetazoa" id="AEPI006381-PA"/>
    </source>
</evidence>
<dbReference type="PROSITE" id="PS50081">
    <property type="entry name" value="ZF_DAG_PE_2"/>
    <property type="match status" value="2"/>
</dbReference>
<dbReference type="InterPro" id="IPR002219">
    <property type="entry name" value="PKC_DAG/PE"/>
</dbReference>
<dbReference type="InterPro" id="IPR032498">
    <property type="entry name" value="PI3K_P85_iSH2"/>
</dbReference>
<dbReference type="FunFam" id="3.30.505.10:FF:000100">
    <property type="entry name" value="phosphatidylinositol 3-kinase regulatory subunit gamma"/>
    <property type="match status" value="1"/>
</dbReference>
<keyword evidence="2" id="KW-0479">Metal-binding</keyword>
<dbReference type="SUPFAM" id="SSF48350">
    <property type="entry name" value="GTPase activation domain, GAP"/>
    <property type="match status" value="1"/>
</dbReference>
<dbReference type="SMART" id="SM00252">
    <property type="entry name" value="SH2"/>
    <property type="match status" value="2"/>
</dbReference>
<dbReference type="PRINTS" id="PR00401">
    <property type="entry name" value="SH2DOMAIN"/>
</dbReference>
<keyword evidence="4" id="KW-0727">SH2 domain</keyword>
<feature type="compositionally biased region" description="Gly residues" evidence="6">
    <location>
        <begin position="693"/>
        <end position="705"/>
    </location>
</feature>
<dbReference type="PANTHER" id="PTHR46075:SF5">
    <property type="entry name" value="PHOSPHATIDYLINOSITOL 3-KINASE REGULATORY SUBUNIT ALPHA"/>
    <property type="match status" value="1"/>
</dbReference>
<evidence type="ECO:0000313" key="12">
    <source>
        <dbReference type="Proteomes" id="UP000075885"/>
    </source>
</evidence>
<feature type="domain" description="Phorbol-ester/DAG-type" evidence="8">
    <location>
        <begin position="210"/>
        <end position="261"/>
    </location>
</feature>
<keyword evidence="1" id="KW-0343">GTPase activation</keyword>
<dbReference type="FunFam" id="1.10.150.50:FF:000146">
    <property type="entry name" value="Phosphatidylinositol 3-kinase regulatory subunit alpha-like Protein"/>
    <property type="match status" value="1"/>
</dbReference>
<feature type="region of interest" description="Disordered" evidence="6">
    <location>
        <begin position="735"/>
        <end position="761"/>
    </location>
</feature>
<dbReference type="InterPro" id="IPR000980">
    <property type="entry name" value="SH2"/>
</dbReference>
<feature type="coiled-coil region" evidence="5">
    <location>
        <begin position="964"/>
        <end position="1005"/>
    </location>
</feature>
<dbReference type="EnsemblMetazoa" id="AEPI006381-RA">
    <property type="protein sequence ID" value="AEPI006381-PA"/>
    <property type="gene ID" value="AEPI006381"/>
</dbReference>
<dbReference type="InterPro" id="IPR001660">
    <property type="entry name" value="SAM"/>
</dbReference>
<dbReference type="PRINTS" id="PR00678">
    <property type="entry name" value="PI3KINASEP85"/>
</dbReference>
<dbReference type="AlphaFoldDB" id="A0A182PHH2"/>
<feature type="domain" description="Phorbol-ester/DAG-type" evidence="8">
    <location>
        <begin position="378"/>
        <end position="428"/>
    </location>
</feature>
<evidence type="ECO:0000256" key="6">
    <source>
        <dbReference type="SAM" id="MobiDB-lite"/>
    </source>
</evidence>
<accession>A0A182PHH2</accession>
<dbReference type="Pfam" id="PF00017">
    <property type="entry name" value="SH2"/>
    <property type="match status" value="2"/>
</dbReference>
<protein>
    <recommendedName>
        <fullName evidence="13">Phosphatidylinositol 3-kinase regulatory subunit alpha</fullName>
    </recommendedName>
</protein>
<proteinExistence type="predicted"/>
<evidence type="ECO:0000259" key="9">
    <source>
        <dbReference type="PROSITE" id="PS50105"/>
    </source>
</evidence>
<dbReference type="PROSITE" id="PS50001">
    <property type="entry name" value="SH2"/>
    <property type="match status" value="2"/>
</dbReference>
<feature type="domain" description="SH2" evidence="7">
    <location>
        <begin position="770"/>
        <end position="864"/>
    </location>
</feature>
<feature type="region of interest" description="Disordered" evidence="6">
    <location>
        <begin position="683"/>
        <end position="712"/>
    </location>
</feature>
<evidence type="ECO:0000256" key="5">
    <source>
        <dbReference type="SAM" id="Coils"/>
    </source>
</evidence>
<dbReference type="STRING" id="199890.A0A182PHH2"/>
<dbReference type="SMART" id="SM00109">
    <property type="entry name" value="C1"/>
    <property type="match status" value="2"/>
</dbReference>
<dbReference type="SMART" id="SM00454">
    <property type="entry name" value="SAM"/>
    <property type="match status" value="1"/>
</dbReference>
<dbReference type="PROSITE" id="PS00479">
    <property type="entry name" value="ZF_DAG_PE_1"/>
    <property type="match status" value="1"/>
</dbReference>
<dbReference type="FunFam" id="1.10.555.10:FF:000070">
    <property type="entry name" value="Phosphatidylinositol 3-kinase regulatory subunit alpha-like Protein"/>
    <property type="match status" value="1"/>
</dbReference>
<dbReference type="SMART" id="SM00324">
    <property type="entry name" value="RhoGAP"/>
    <property type="match status" value="1"/>
</dbReference>
<evidence type="ECO:0000259" key="10">
    <source>
        <dbReference type="PROSITE" id="PS50238"/>
    </source>
</evidence>
<evidence type="ECO:0000256" key="3">
    <source>
        <dbReference type="ARBA" id="ARBA00022833"/>
    </source>
</evidence>
<dbReference type="FunFam" id="3.30.505.10:FF:000080">
    <property type="entry name" value="Pi3K21B, isoform C"/>
    <property type="match status" value="1"/>
</dbReference>
<dbReference type="CDD" id="cd00159">
    <property type="entry name" value="RhoGAP"/>
    <property type="match status" value="1"/>
</dbReference>
<evidence type="ECO:0000256" key="1">
    <source>
        <dbReference type="ARBA" id="ARBA00022468"/>
    </source>
</evidence>
<keyword evidence="5" id="KW-0175">Coiled coil</keyword>
<evidence type="ECO:0000259" key="7">
    <source>
        <dbReference type="PROSITE" id="PS50001"/>
    </source>
</evidence>
<evidence type="ECO:0008006" key="13">
    <source>
        <dbReference type="Google" id="ProtNLM"/>
    </source>
</evidence>
<dbReference type="GO" id="GO:0046872">
    <property type="term" value="F:metal ion binding"/>
    <property type="evidence" value="ECO:0007669"/>
    <property type="project" value="UniProtKB-KW"/>
</dbReference>
<feature type="compositionally biased region" description="Gly residues" evidence="6">
    <location>
        <begin position="1153"/>
        <end position="1168"/>
    </location>
</feature>
<dbReference type="SUPFAM" id="SSF55550">
    <property type="entry name" value="SH2 domain"/>
    <property type="match status" value="2"/>
</dbReference>
<evidence type="ECO:0000256" key="2">
    <source>
        <dbReference type="ARBA" id="ARBA00022723"/>
    </source>
</evidence>
<dbReference type="PROSITE" id="PS50105">
    <property type="entry name" value="SAM_DOMAIN"/>
    <property type="match status" value="1"/>
</dbReference>
<dbReference type="Pfam" id="PF07647">
    <property type="entry name" value="SAM_2"/>
    <property type="match status" value="1"/>
</dbReference>
<dbReference type="Gene3D" id="1.10.555.10">
    <property type="entry name" value="Rho GTPase activation protein"/>
    <property type="match status" value="1"/>
</dbReference>
<name>A0A182PHH2_9DIPT</name>
<feature type="region of interest" description="Disordered" evidence="6">
    <location>
        <begin position="1147"/>
        <end position="1191"/>
    </location>
</feature>
<dbReference type="PANTHER" id="PTHR46075">
    <property type="entry name" value="CHIMERIN FAMILY MEMBER"/>
    <property type="match status" value="1"/>
</dbReference>
<dbReference type="InterPro" id="IPR008936">
    <property type="entry name" value="Rho_GTPase_activation_prot"/>
</dbReference>
<reference evidence="11" key="2">
    <citation type="submission" date="2020-05" db="UniProtKB">
        <authorList>
            <consortium name="EnsemblMetazoa"/>
        </authorList>
    </citation>
    <scope>IDENTIFICATION</scope>
    <source>
        <strain evidence="11">Epiroticus2</strain>
    </source>
</reference>
<dbReference type="Gene3D" id="1.10.150.50">
    <property type="entry name" value="Transcription Factor, Ets-1"/>
    <property type="match status" value="1"/>
</dbReference>
<dbReference type="Pfam" id="PF16454">
    <property type="entry name" value="PI3K_P85_iSH2"/>
    <property type="match status" value="1"/>
</dbReference>
<reference evidence="12" key="1">
    <citation type="submission" date="2013-03" db="EMBL/GenBank/DDBJ databases">
        <title>The Genome Sequence of Anopheles epiroticus epiroticus2.</title>
        <authorList>
            <consortium name="The Broad Institute Genomics Platform"/>
            <person name="Neafsey D.E."/>
            <person name="Howell P."/>
            <person name="Walker B."/>
            <person name="Young S.K."/>
            <person name="Zeng Q."/>
            <person name="Gargeya S."/>
            <person name="Fitzgerald M."/>
            <person name="Haas B."/>
            <person name="Abouelleil A."/>
            <person name="Allen A.W."/>
            <person name="Alvarado L."/>
            <person name="Arachchi H.M."/>
            <person name="Berlin A.M."/>
            <person name="Chapman S.B."/>
            <person name="Gainer-Dewar J."/>
            <person name="Goldberg J."/>
            <person name="Griggs A."/>
            <person name="Gujja S."/>
            <person name="Hansen M."/>
            <person name="Howarth C."/>
            <person name="Imamovic A."/>
            <person name="Ireland A."/>
            <person name="Larimer J."/>
            <person name="McCowan C."/>
            <person name="Murphy C."/>
            <person name="Pearson M."/>
            <person name="Poon T.W."/>
            <person name="Priest M."/>
            <person name="Roberts A."/>
            <person name="Saif S."/>
            <person name="Shea T."/>
            <person name="Sisk P."/>
            <person name="Sykes S."/>
            <person name="Wortman J."/>
            <person name="Nusbaum C."/>
            <person name="Birren B."/>
        </authorList>
    </citation>
    <scope>NUCLEOTIDE SEQUENCE [LARGE SCALE GENOMIC DNA]</scope>
    <source>
        <strain evidence="12">Epiroticus2</strain>
    </source>
</reference>
<keyword evidence="3" id="KW-0862">Zinc</keyword>
<feature type="domain" description="Rho-GAP" evidence="10">
    <location>
        <begin position="475"/>
        <end position="670"/>
    </location>
</feature>
<feature type="region of interest" description="Disordered" evidence="6">
    <location>
        <begin position="1"/>
        <end position="27"/>
    </location>
</feature>
<dbReference type="InterPro" id="IPR013761">
    <property type="entry name" value="SAM/pointed_sf"/>
</dbReference>